<evidence type="ECO:0000256" key="2">
    <source>
        <dbReference type="ARBA" id="ARBA00022750"/>
    </source>
</evidence>
<dbReference type="Proteomes" id="UP000620104">
    <property type="component" value="Unassembled WGS sequence"/>
</dbReference>
<dbReference type="GO" id="GO:0006508">
    <property type="term" value="P:proteolysis"/>
    <property type="evidence" value="ECO:0007669"/>
    <property type="project" value="UniProtKB-KW"/>
</dbReference>
<evidence type="ECO:0000256" key="5">
    <source>
        <dbReference type="RuleBase" id="RU000454"/>
    </source>
</evidence>
<dbReference type="GO" id="GO:0004190">
    <property type="term" value="F:aspartic-type endopeptidase activity"/>
    <property type="evidence" value="ECO:0007669"/>
    <property type="project" value="UniProtKB-KW"/>
</dbReference>
<dbReference type="AlphaFoldDB" id="A0A8H3TW07"/>
<dbReference type="PANTHER" id="PTHR47966">
    <property type="entry name" value="BETA-SITE APP-CLEAVING ENZYME, ISOFORM A-RELATED"/>
    <property type="match status" value="1"/>
</dbReference>
<dbReference type="OrthoDB" id="771136at2759"/>
<feature type="active site" evidence="3">
    <location>
        <position position="382"/>
    </location>
</feature>
<dbReference type="InterPro" id="IPR021109">
    <property type="entry name" value="Peptidase_aspartic_dom_sf"/>
</dbReference>
<dbReference type="InterPro" id="IPR001969">
    <property type="entry name" value="Aspartic_peptidase_AS"/>
</dbReference>
<evidence type="ECO:0000313" key="9">
    <source>
        <dbReference type="Proteomes" id="UP000620104"/>
    </source>
</evidence>
<feature type="compositionally biased region" description="Gly residues" evidence="6">
    <location>
        <begin position="521"/>
        <end position="531"/>
    </location>
</feature>
<dbReference type="FunFam" id="2.40.70.10:FF:000067">
    <property type="entry name" value="Endopeptidase, putative"/>
    <property type="match status" value="1"/>
</dbReference>
<name>A0A8H3TW07_9TREE</name>
<feature type="region of interest" description="Disordered" evidence="6">
    <location>
        <begin position="1"/>
        <end position="38"/>
    </location>
</feature>
<dbReference type="EMBL" id="BLZA01000030">
    <property type="protein sequence ID" value="GHJ88250.1"/>
    <property type="molecule type" value="Genomic_DNA"/>
</dbReference>
<dbReference type="CDD" id="cd05471">
    <property type="entry name" value="pepsin_like"/>
    <property type="match status" value="1"/>
</dbReference>
<keyword evidence="4" id="KW-1015">Disulfide bond</keyword>
<comment type="caution">
    <text evidence="8">The sequence shown here is derived from an EMBL/GenBank/DDBJ whole genome shotgun (WGS) entry which is preliminary data.</text>
</comment>
<dbReference type="Gene3D" id="2.40.70.10">
    <property type="entry name" value="Acid Proteases"/>
    <property type="match status" value="2"/>
</dbReference>
<feature type="non-terminal residue" evidence="8">
    <location>
        <position position="1"/>
    </location>
</feature>
<organism evidence="8 9">
    <name type="scientific">Naganishia liquefaciens</name>
    <dbReference type="NCBI Taxonomy" id="104408"/>
    <lineage>
        <taxon>Eukaryota</taxon>
        <taxon>Fungi</taxon>
        <taxon>Dikarya</taxon>
        <taxon>Basidiomycota</taxon>
        <taxon>Agaricomycotina</taxon>
        <taxon>Tremellomycetes</taxon>
        <taxon>Filobasidiales</taxon>
        <taxon>Filobasidiaceae</taxon>
        <taxon>Naganishia</taxon>
    </lineage>
</organism>
<evidence type="ECO:0000256" key="1">
    <source>
        <dbReference type="ARBA" id="ARBA00007447"/>
    </source>
</evidence>
<feature type="disulfide bond" evidence="4">
    <location>
        <begin position="199"/>
        <end position="204"/>
    </location>
</feature>
<keyword evidence="2 5" id="KW-0064">Aspartyl protease</keyword>
<dbReference type="PROSITE" id="PS00141">
    <property type="entry name" value="ASP_PROTEASE"/>
    <property type="match status" value="1"/>
</dbReference>
<evidence type="ECO:0000256" key="4">
    <source>
        <dbReference type="PIRSR" id="PIRSR601461-2"/>
    </source>
</evidence>
<evidence type="ECO:0000259" key="7">
    <source>
        <dbReference type="PROSITE" id="PS51767"/>
    </source>
</evidence>
<dbReference type="FunFam" id="2.40.70.10:FF:000008">
    <property type="entry name" value="Cathepsin D"/>
    <property type="match status" value="1"/>
</dbReference>
<keyword evidence="5" id="KW-0378">Hydrolase</keyword>
<dbReference type="InterPro" id="IPR033121">
    <property type="entry name" value="PEPTIDASE_A1"/>
</dbReference>
<keyword evidence="5" id="KW-0645">Protease</keyword>
<accession>A0A8H3TW07</accession>
<dbReference type="SUPFAM" id="SSF50630">
    <property type="entry name" value="Acid proteases"/>
    <property type="match status" value="1"/>
</dbReference>
<dbReference type="InterPro" id="IPR001461">
    <property type="entry name" value="Aspartic_peptidase_A1"/>
</dbReference>
<comment type="similarity">
    <text evidence="1 5">Belongs to the peptidase A1 family.</text>
</comment>
<dbReference type="PRINTS" id="PR00792">
    <property type="entry name" value="PEPSIN"/>
</dbReference>
<feature type="compositionally biased region" description="Low complexity" evidence="6">
    <location>
        <begin position="1"/>
        <end position="13"/>
    </location>
</feature>
<gene>
    <name evidence="8" type="ORF">NliqN6_4652</name>
</gene>
<feature type="region of interest" description="Disordered" evidence="6">
    <location>
        <begin position="514"/>
        <end position="535"/>
    </location>
</feature>
<proteinExistence type="inferred from homology"/>
<dbReference type="PROSITE" id="PS51767">
    <property type="entry name" value="PEPTIDASE_A1"/>
    <property type="match status" value="1"/>
</dbReference>
<dbReference type="Pfam" id="PF00026">
    <property type="entry name" value="Asp"/>
    <property type="match status" value="1"/>
</dbReference>
<keyword evidence="9" id="KW-1185">Reference proteome</keyword>
<dbReference type="InterPro" id="IPR034164">
    <property type="entry name" value="Pepsin-like_dom"/>
</dbReference>
<evidence type="ECO:0000256" key="3">
    <source>
        <dbReference type="PIRSR" id="PIRSR601461-1"/>
    </source>
</evidence>
<feature type="active site" evidence="3">
    <location>
        <position position="186"/>
    </location>
</feature>
<feature type="domain" description="Peptidase A1" evidence="7">
    <location>
        <begin position="168"/>
        <end position="496"/>
    </location>
</feature>
<dbReference type="PANTHER" id="PTHR47966:SF6">
    <property type="entry name" value="PEPTIDASE A1 DOMAIN-CONTAINING PROTEIN"/>
    <property type="match status" value="1"/>
</dbReference>
<protein>
    <recommendedName>
        <fullName evidence="7">Peptidase A1 domain-containing protein</fullName>
    </recommendedName>
</protein>
<evidence type="ECO:0000256" key="6">
    <source>
        <dbReference type="SAM" id="MobiDB-lite"/>
    </source>
</evidence>
<evidence type="ECO:0000313" key="8">
    <source>
        <dbReference type="EMBL" id="GHJ88250.1"/>
    </source>
</evidence>
<sequence length="562" mass="59661">PSSTSSPSCLTSSHRLTSRAHQGAEDLATPPSPPRLVHRDTPLVTPCYNTMHAFATTAFALALASSLASAAPAPEPTIPPIRGPSIPLRHNHAYHARRTHPDLHVRQSWARSEALNLKRKYARHLPEEEVAQMKRDLAAREEERLLEKRQSTTKGGVQMTDVGYDASYTGGLTIGTPPQSFEVILDTGSSDLWLAGTECASTTCQGIPKYQESSSSSFQTNNQAFNITYGSGAAGGYLARDTVTMGGYTVSNQVFGVVSEASDNLLQQPYSGLMGLAFEALASSGAMPFWEELVTTNQWPMPVMGFYMARYRDDYSASQIEDQGGWFSMGYLNESLYTGDVNYVNINQNDLDYWRIPVQGGQIQSSVVSISTTGYAPEAAIDTGTTLIGVPQTIAENFYAKIPGARAVNVQGLSGYYEYPCSTQISLSLQFGSVSYAVSNGDFNLGQFTSNAAYCTGAIYAQSLGSQSPIQWIVGATFLKNVYSVFRYNPTAIGFAALSNNASSLTTATAATSALPTSTSGNGGSSGGGPTSGTARVSQVTPLALIVAGLMVTSGLVLGVGA</sequence>
<reference evidence="8" key="1">
    <citation type="submission" date="2020-07" db="EMBL/GenBank/DDBJ databases">
        <title>Draft Genome Sequence of a Deep-Sea Yeast, Naganishia (Cryptococcus) liquefaciens strain N6.</title>
        <authorList>
            <person name="Han Y.W."/>
            <person name="Kajitani R."/>
            <person name="Morimoto H."/>
            <person name="Parhat M."/>
            <person name="Tsubouchi H."/>
            <person name="Bakenova O."/>
            <person name="Ogata M."/>
            <person name="Argunhan B."/>
            <person name="Aoki R."/>
            <person name="Kajiwara S."/>
            <person name="Itoh T."/>
            <person name="Iwasaki H."/>
        </authorList>
    </citation>
    <scope>NUCLEOTIDE SEQUENCE</scope>
    <source>
        <strain evidence="8">N6</strain>
    </source>
</reference>